<dbReference type="Proteomes" id="UP000830835">
    <property type="component" value="Unassembled WGS sequence"/>
</dbReference>
<sequence>MAPLQLKVTRKILAALVLLVGLGLLSACDDGGGTSTVSPPSITPTPVSE</sequence>
<proteinExistence type="predicted"/>
<dbReference type="EMBL" id="JAFIRA010000001">
    <property type="protein sequence ID" value="MCJ2541479.1"/>
    <property type="molecule type" value="Genomic_DNA"/>
</dbReference>
<evidence type="ECO:0000313" key="3">
    <source>
        <dbReference type="Proteomes" id="UP000830835"/>
    </source>
</evidence>
<gene>
    <name evidence="2" type="ORF">JX360_00925</name>
</gene>
<dbReference type="PROSITE" id="PS51257">
    <property type="entry name" value="PROKAR_LIPOPROTEIN"/>
    <property type="match status" value="1"/>
</dbReference>
<dbReference type="RefSeq" id="WP_244348479.1">
    <property type="nucleotide sequence ID" value="NZ_JAFIRA010000001.1"/>
</dbReference>
<accession>A0ABT0C6Q7</accession>
<evidence type="ECO:0000256" key="1">
    <source>
        <dbReference type="SAM" id="MobiDB-lite"/>
    </source>
</evidence>
<evidence type="ECO:0000313" key="2">
    <source>
        <dbReference type="EMBL" id="MCJ2541479.1"/>
    </source>
</evidence>
<protein>
    <submittedName>
        <fullName evidence="2">Uncharacterized protein</fullName>
    </submittedName>
</protein>
<keyword evidence="3" id="KW-1185">Reference proteome</keyword>
<reference evidence="2" key="1">
    <citation type="submission" date="2021-02" db="EMBL/GenBank/DDBJ databases">
        <title>The CRISPR/cas machinery reduction and long-range gene transfer in the hot spring cyanobacterium Synechococcus.</title>
        <authorList>
            <person name="Dvorak P."/>
            <person name="Jahodarova E."/>
            <person name="Hasler P."/>
            <person name="Poulickova A."/>
        </authorList>
    </citation>
    <scope>NUCLEOTIDE SEQUENCE</scope>
    <source>
        <strain evidence="2">Rupite</strain>
    </source>
</reference>
<name>A0ABT0C6Q7_THEVL</name>
<comment type="caution">
    <text evidence="2">The sequence shown here is derived from an EMBL/GenBank/DDBJ whole genome shotgun (WGS) entry which is preliminary data.</text>
</comment>
<feature type="compositionally biased region" description="Low complexity" evidence="1">
    <location>
        <begin position="35"/>
        <end position="49"/>
    </location>
</feature>
<organism evidence="2 3">
    <name type="scientific">Thermostichus vulcanus str. 'Rupite'</name>
    <dbReference type="NCBI Taxonomy" id="2813851"/>
    <lineage>
        <taxon>Bacteria</taxon>
        <taxon>Bacillati</taxon>
        <taxon>Cyanobacteriota</taxon>
        <taxon>Cyanophyceae</taxon>
        <taxon>Thermostichales</taxon>
        <taxon>Thermostichaceae</taxon>
        <taxon>Thermostichus</taxon>
    </lineage>
</organism>
<feature type="region of interest" description="Disordered" evidence="1">
    <location>
        <begin position="29"/>
        <end position="49"/>
    </location>
</feature>